<feature type="transmembrane region" description="Helical" evidence="9">
    <location>
        <begin position="47"/>
        <end position="66"/>
    </location>
</feature>
<evidence type="ECO:0000256" key="7">
    <source>
        <dbReference type="ARBA" id="ARBA00022989"/>
    </source>
</evidence>
<comment type="caution">
    <text evidence="12">The sequence shown here is derived from an EMBL/GenBank/DDBJ whole genome shotgun (WGS) entry which is preliminary data.</text>
</comment>
<evidence type="ECO:0000313" key="12">
    <source>
        <dbReference type="EMBL" id="REI21318.1"/>
    </source>
</evidence>
<dbReference type="Gene3D" id="1.20.1250.20">
    <property type="entry name" value="MFS general substrate transporter like domains"/>
    <property type="match status" value="2"/>
</dbReference>
<feature type="transmembrane region" description="Helical" evidence="9">
    <location>
        <begin position="144"/>
        <end position="163"/>
    </location>
</feature>
<keyword evidence="8 9" id="KW-0472">Membrane</keyword>
<comment type="similarity">
    <text evidence="2">Belongs to the major facilitator superfamily. Set transporter family.</text>
</comment>
<evidence type="ECO:0000313" key="11">
    <source>
        <dbReference type="EMBL" id="MBH9580794.1"/>
    </source>
</evidence>
<dbReference type="Proteomes" id="UP000597038">
    <property type="component" value="Unassembled WGS sequence"/>
</dbReference>
<reference evidence="12 13" key="1">
    <citation type="journal article" date="2018" name="Vet. Microbiol.">
        <title>Characterisation of Staphylococcus felis isolated from cats using whole genome sequencing.</title>
        <authorList>
            <person name="Worthing K."/>
            <person name="Pang S."/>
            <person name="Trott D.J."/>
            <person name="Abraham S."/>
            <person name="Coombs G.W."/>
            <person name="Jordan D."/>
            <person name="McIntyre L."/>
            <person name="Davies M.R."/>
            <person name="Norris J."/>
        </authorList>
    </citation>
    <scope>NUCLEOTIDE SEQUENCE [LARGE SCALE GENOMIC DNA]</scope>
    <source>
        <strain evidence="12 13">F25</strain>
    </source>
</reference>
<evidence type="ECO:0000256" key="5">
    <source>
        <dbReference type="ARBA" id="ARBA00022597"/>
    </source>
</evidence>
<feature type="transmembrane region" description="Helical" evidence="9">
    <location>
        <begin position="256"/>
        <end position="278"/>
    </location>
</feature>
<evidence type="ECO:0000256" key="3">
    <source>
        <dbReference type="ARBA" id="ARBA00022448"/>
    </source>
</evidence>
<feature type="transmembrane region" description="Helical" evidence="9">
    <location>
        <begin position="309"/>
        <end position="331"/>
    </location>
</feature>
<dbReference type="SUPFAM" id="SSF103473">
    <property type="entry name" value="MFS general substrate transporter"/>
    <property type="match status" value="1"/>
</dbReference>
<gene>
    <name evidence="12" type="ORF">DOS76_07100</name>
    <name evidence="11" type="ORF">I9026_05345</name>
</gene>
<feature type="transmembrane region" description="Helical" evidence="9">
    <location>
        <begin position="78"/>
        <end position="97"/>
    </location>
</feature>
<dbReference type="InterPro" id="IPR011701">
    <property type="entry name" value="MFS"/>
</dbReference>
<dbReference type="RefSeq" id="WP_115855849.1">
    <property type="nucleotide sequence ID" value="NZ_CAJUZQ010000021.1"/>
</dbReference>
<feature type="transmembrane region" description="Helical" evidence="9">
    <location>
        <begin position="218"/>
        <end position="236"/>
    </location>
</feature>
<dbReference type="InterPro" id="IPR036259">
    <property type="entry name" value="MFS_trans_sf"/>
</dbReference>
<feature type="transmembrane region" description="Helical" evidence="9">
    <location>
        <begin position="103"/>
        <end position="123"/>
    </location>
</feature>
<dbReference type="GO" id="GO:0022857">
    <property type="term" value="F:transmembrane transporter activity"/>
    <property type="evidence" value="ECO:0007669"/>
    <property type="project" value="InterPro"/>
</dbReference>
<dbReference type="InterPro" id="IPR020846">
    <property type="entry name" value="MFS_dom"/>
</dbReference>
<dbReference type="GO" id="GO:0005886">
    <property type="term" value="C:plasma membrane"/>
    <property type="evidence" value="ECO:0007669"/>
    <property type="project" value="UniProtKB-SubCell"/>
</dbReference>
<organism evidence="12 13">
    <name type="scientific">Staphylococcus felis</name>
    <dbReference type="NCBI Taxonomy" id="46127"/>
    <lineage>
        <taxon>Bacteria</taxon>
        <taxon>Bacillati</taxon>
        <taxon>Bacillota</taxon>
        <taxon>Bacilli</taxon>
        <taxon>Bacillales</taxon>
        <taxon>Staphylococcaceae</taxon>
        <taxon>Staphylococcus</taxon>
    </lineage>
</organism>
<keyword evidence="5" id="KW-0762">Sugar transport</keyword>
<feature type="transmembrane region" description="Helical" evidence="9">
    <location>
        <begin position="169"/>
        <end position="191"/>
    </location>
</feature>
<dbReference type="Proteomes" id="UP000256337">
    <property type="component" value="Unassembled WGS sequence"/>
</dbReference>
<evidence type="ECO:0000256" key="2">
    <source>
        <dbReference type="ARBA" id="ARBA00006523"/>
    </source>
</evidence>
<dbReference type="PROSITE" id="PS50850">
    <property type="entry name" value="MFS"/>
    <property type="match status" value="1"/>
</dbReference>
<keyword evidence="3" id="KW-0813">Transport</keyword>
<comment type="subcellular location">
    <subcellularLocation>
        <location evidence="1">Cell membrane</location>
        <topology evidence="1">Multi-pass membrane protein</topology>
    </subcellularLocation>
</comment>
<dbReference type="EMBL" id="JAEDAQ010000007">
    <property type="protein sequence ID" value="MBH9580794.1"/>
    <property type="molecule type" value="Genomic_DNA"/>
</dbReference>
<feature type="transmembrane region" description="Helical" evidence="9">
    <location>
        <begin position="338"/>
        <end position="361"/>
    </location>
</feature>
<evidence type="ECO:0000256" key="8">
    <source>
        <dbReference type="ARBA" id="ARBA00023136"/>
    </source>
</evidence>
<dbReference type="AlphaFoldDB" id="A0AAX1RVT8"/>
<name>A0AAX1RVT8_9STAP</name>
<protein>
    <submittedName>
        <fullName evidence="12">MFS transporter</fullName>
    </submittedName>
    <submittedName>
        <fullName evidence="11">Sugar efflux transporter</fullName>
    </submittedName>
</protein>
<keyword evidence="6 9" id="KW-0812">Transmembrane</keyword>
<evidence type="ECO:0000313" key="14">
    <source>
        <dbReference type="Proteomes" id="UP000597038"/>
    </source>
</evidence>
<feature type="transmembrane region" description="Helical" evidence="9">
    <location>
        <begin position="285"/>
        <end position="303"/>
    </location>
</feature>
<keyword evidence="14" id="KW-1185">Reference proteome</keyword>
<evidence type="ECO:0000256" key="1">
    <source>
        <dbReference type="ARBA" id="ARBA00004651"/>
    </source>
</evidence>
<evidence type="ECO:0000259" key="10">
    <source>
        <dbReference type="PROSITE" id="PS50850"/>
    </source>
</evidence>
<keyword evidence="4" id="KW-1003">Cell membrane</keyword>
<dbReference type="EMBL" id="QKYD01000108">
    <property type="protein sequence ID" value="REI21318.1"/>
    <property type="molecule type" value="Genomic_DNA"/>
</dbReference>
<feature type="transmembrane region" description="Helical" evidence="9">
    <location>
        <begin position="367"/>
        <end position="390"/>
    </location>
</feature>
<evidence type="ECO:0000256" key="6">
    <source>
        <dbReference type="ARBA" id="ARBA00022692"/>
    </source>
</evidence>
<evidence type="ECO:0000313" key="13">
    <source>
        <dbReference type="Proteomes" id="UP000256337"/>
    </source>
</evidence>
<dbReference type="Pfam" id="PF07690">
    <property type="entry name" value="MFS_1"/>
    <property type="match status" value="1"/>
</dbReference>
<proteinExistence type="inferred from homology"/>
<feature type="domain" description="Major facilitator superfamily (MFS) profile" evidence="10">
    <location>
        <begin position="10"/>
        <end position="396"/>
    </location>
</feature>
<sequence>MFRELLTIKNYKLFVVNMMFIGMGIAVTVPFFILFATNALGMSTNQFGLLLALAALSQFTMNTIVARFSDTHPINRKVIIIFSLFMGALSFSLPFFIDSITLFIILYAVFQGLFAPAMPQLYASARESINQSTSSDRAIFANSVLRSMFSFGFLFGPLVGNLLNQSWGYNGLFGGTIAIILTTLILQVFFFKDVKTTAHVRGNAATEDNAPSMLRQTYLIVPFIAFILLHIGQWMYTLNMPLYVTRYLGEDEKYVGHLASLCAGLEVPFMIILGMIASKVQTRTLLAYAAISGSLFFLSIGIFESVAMMLIGQIFLAAFLAVLLGIGISYFQDILPRFPGYASTLFANAMVVGQLLGNLLGGAMSHWIGLGNVFYASALSLICGFVLILFTRKRVQT</sequence>
<accession>A0AAX1RVT8</accession>
<evidence type="ECO:0000256" key="9">
    <source>
        <dbReference type="SAM" id="Phobius"/>
    </source>
</evidence>
<dbReference type="PANTHER" id="PTHR23535:SF2">
    <property type="entry name" value="SUGAR EFFLUX TRANSPORTER A-RELATED"/>
    <property type="match status" value="1"/>
</dbReference>
<feature type="transmembrane region" description="Helical" evidence="9">
    <location>
        <begin position="12"/>
        <end position="35"/>
    </location>
</feature>
<evidence type="ECO:0000256" key="4">
    <source>
        <dbReference type="ARBA" id="ARBA00022475"/>
    </source>
</evidence>
<dbReference type="CDD" id="cd17471">
    <property type="entry name" value="MFS_Set"/>
    <property type="match status" value="1"/>
</dbReference>
<reference evidence="11 14" key="2">
    <citation type="submission" date="2020-12" db="EMBL/GenBank/DDBJ databases">
        <title>Genomic analysis of Staphylococcus felis from a cat with skin infection.</title>
        <authorList>
            <person name="Aslantas O."/>
            <person name="Keskin O."/>
            <person name="Buyukaltay K."/>
            <person name="Gullu Yucetepe A."/>
        </authorList>
    </citation>
    <scope>NUCLEOTIDE SEQUENCE [LARGE SCALE GENOMIC DNA]</scope>
    <source>
        <strain evidence="11 14">HARRANVET</strain>
    </source>
</reference>
<keyword evidence="7 9" id="KW-1133">Transmembrane helix</keyword>
<dbReference type="PANTHER" id="PTHR23535">
    <property type="entry name" value="SUGAR EFFLUX TRANSPORTER A-RELATED"/>
    <property type="match status" value="1"/>
</dbReference>